<sequence>MIARNVDWGSIHFVVFDVDGTLYNQRRLRLRMAGELIADAVARRGLTNLRVLRAYRSLREAIGEEEIDDFQASLMARIVAQTGEPAERIEAIVSEWIGRRPLAHIASYRYDGLAELFAGLKRQNKAIGIYSDYPADEKLQRMNLSADYILAASDPGVGIQKPHPRGLHMLMQRAGVGPAQTVLIGDRPERDGVAARRAGVLPLIRSDEPREGWVTFSTYSDSVFAALRGEETSG</sequence>
<dbReference type="GO" id="GO:0008967">
    <property type="term" value="F:phosphoglycolate phosphatase activity"/>
    <property type="evidence" value="ECO:0007669"/>
    <property type="project" value="UniProtKB-EC"/>
</dbReference>
<protein>
    <recommendedName>
        <fullName evidence="4">phosphoglycolate phosphatase</fullName>
        <ecNumber evidence="4">3.1.3.18</ecNumber>
    </recommendedName>
</protein>
<evidence type="ECO:0000256" key="4">
    <source>
        <dbReference type="ARBA" id="ARBA00013078"/>
    </source>
</evidence>
<name>A0A060IHP8_RHIET</name>
<proteinExistence type="inferred from homology"/>
<dbReference type="InterPro" id="IPR023214">
    <property type="entry name" value="HAD_sf"/>
</dbReference>
<dbReference type="OrthoDB" id="9807630at2"/>
<dbReference type="PANTHER" id="PTHR43434">
    <property type="entry name" value="PHOSPHOGLYCOLATE PHOSPHATASE"/>
    <property type="match status" value="1"/>
</dbReference>
<comment type="similarity">
    <text evidence="3">Belongs to the HAD-like hydrolase superfamily. CbbY/CbbZ/Gph/YieH family.</text>
</comment>
<evidence type="ECO:0000313" key="6">
    <source>
        <dbReference type="Proteomes" id="UP000027180"/>
    </source>
</evidence>
<dbReference type="Pfam" id="PF00702">
    <property type="entry name" value="Hydrolase"/>
    <property type="match status" value="1"/>
</dbReference>
<keyword evidence="5" id="KW-0614">Plasmid</keyword>
<dbReference type="EC" id="3.1.3.18" evidence="4"/>
<dbReference type="EMBL" id="CP006991">
    <property type="protein sequence ID" value="AIC31470.1"/>
    <property type="molecule type" value="Genomic_DNA"/>
</dbReference>
<comment type="catalytic activity">
    <reaction evidence="1">
        <text>2-phosphoglycolate + H2O = glycolate + phosphate</text>
        <dbReference type="Rhea" id="RHEA:14369"/>
        <dbReference type="ChEBI" id="CHEBI:15377"/>
        <dbReference type="ChEBI" id="CHEBI:29805"/>
        <dbReference type="ChEBI" id="CHEBI:43474"/>
        <dbReference type="ChEBI" id="CHEBI:58033"/>
        <dbReference type="EC" id="3.1.3.18"/>
    </reaction>
</comment>
<evidence type="ECO:0000256" key="2">
    <source>
        <dbReference type="ARBA" id="ARBA00004818"/>
    </source>
</evidence>
<dbReference type="RefSeq" id="WP_040112760.1">
    <property type="nucleotide sequence ID" value="NZ_CP006991.1"/>
</dbReference>
<dbReference type="InterPro" id="IPR036412">
    <property type="entry name" value="HAD-like_sf"/>
</dbReference>
<organism evidence="5 6">
    <name type="scientific">Rhizobium etli bv. mimosae str. IE4771</name>
    <dbReference type="NCBI Taxonomy" id="1432050"/>
    <lineage>
        <taxon>Bacteria</taxon>
        <taxon>Pseudomonadati</taxon>
        <taxon>Pseudomonadota</taxon>
        <taxon>Alphaproteobacteria</taxon>
        <taxon>Hyphomicrobiales</taxon>
        <taxon>Rhizobiaceae</taxon>
        <taxon>Rhizobium/Agrobacterium group</taxon>
        <taxon>Rhizobium</taxon>
    </lineage>
</organism>
<reference evidence="5 6" key="1">
    <citation type="submission" date="2013-12" db="EMBL/GenBank/DDBJ databases">
        <title>Complete genome sequence of Rhizobium etli bv. mimosae IE4771.</title>
        <authorList>
            <person name="Bustos P."/>
            <person name="Santamaria R.I."/>
            <person name="Lozano L."/>
            <person name="Ormeno-Orrillo E."/>
            <person name="Rogel M.A."/>
            <person name="Romero D."/>
            <person name="Cevallos M.A."/>
            <person name="Martinez-Romero E."/>
            <person name="Gonzalez V."/>
        </authorList>
    </citation>
    <scope>NUCLEOTIDE SEQUENCE [LARGE SCALE GENOMIC DNA]</scope>
    <source>
        <strain evidence="5 6">IE4771</strain>
        <plasmid evidence="6">Plasmid pRetIE4771e</plasmid>
    </source>
</reference>
<keyword evidence="5" id="KW-0378">Hydrolase</keyword>
<dbReference type="InterPro" id="IPR006439">
    <property type="entry name" value="HAD-SF_hydro_IA"/>
</dbReference>
<dbReference type="NCBIfam" id="TIGR01549">
    <property type="entry name" value="HAD-SF-IA-v1"/>
    <property type="match status" value="1"/>
</dbReference>
<dbReference type="Gene3D" id="3.40.50.1000">
    <property type="entry name" value="HAD superfamily/HAD-like"/>
    <property type="match status" value="1"/>
</dbReference>
<dbReference type="InterPro" id="IPR050155">
    <property type="entry name" value="HAD-like_hydrolase_sf"/>
</dbReference>
<geneLocation type="plasmid" evidence="5 6">
    <name>pRetIE4771e</name>
</geneLocation>
<dbReference type="KEGG" id="rei:IE4771_PE00245"/>
<dbReference type="PANTHER" id="PTHR43434:SF1">
    <property type="entry name" value="PHOSPHOGLYCOLATE PHOSPHATASE"/>
    <property type="match status" value="1"/>
</dbReference>
<dbReference type="HOGENOM" id="CLU_1234063_0_0_5"/>
<dbReference type="SUPFAM" id="SSF56784">
    <property type="entry name" value="HAD-like"/>
    <property type="match status" value="1"/>
</dbReference>
<dbReference type="Gene3D" id="1.20.120.1600">
    <property type="match status" value="1"/>
</dbReference>
<dbReference type="Proteomes" id="UP000027180">
    <property type="component" value="Plasmid pRetIE4771e"/>
</dbReference>
<evidence type="ECO:0000256" key="1">
    <source>
        <dbReference type="ARBA" id="ARBA00000830"/>
    </source>
</evidence>
<accession>A0A060IHP8</accession>
<dbReference type="GO" id="GO:0005829">
    <property type="term" value="C:cytosol"/>
    <property type="evidence" value="ECO:0007669"/>
    <property type="project" value="TreeGrafter"/>
</dbReference>
<dbReference type="SFLD" id="SFLDS00003">
    <property type="entry name" value="Haloacid_Dehalogenase"/>
    <property type="match status" value="1"/>
</dbReference>
<evidence type="ECO:0000313" key="5">
    <source>
        <dbReference type="EMBL" id="AIC31470.1"/>
    </source>
</evidence>
<gene>
    <name evidence="5" type="ORF">IE4771_PE00245</name>
</gene>
<dbReference type="SFLD" id="SFLDG01129">
    <property type="entry name" value="C1.5:_HAD__Beta-PGM__Phosphata"/>
    <property type="match status" value="1"/>
</dbReference>
<evidence type="ECO:0000256" key="3">
    <source>
        <dbReference type="ARBA" id="ARBA00006171"/>
    </source>
</evidence>
<dbReference type="AlphaFoldDB" id="A0A060IHP8"/>
<comment type="pathway">
    <text evidence="2">Organic acid metabolism; glycolate biosynthesis; glycolate from 2-phosphoglycolate: step 1/1.</text>
</comment>
<dbReference type="GO" id="GO:0006281">
    <property type="term" value="P:DNA repair"/>
    <property type="evidence" value="ECO:0007669"/>
    <property type="project" value="TreeGrafter"/>
</dbReference>
<dbReference type="PROSITE" id="PS01228">
    <property type="entry name" value="COF_1"/>
    <property type="match status" value="1"/>
</dbReference>